<gene>
    <name evidence="1" type="ORF">UW44_C0002G0023</name>
</gene>
<dbReference type="Proteomes" id="UP000034006">
    <property type="component" value="Unassembled WGS sequence"/>
</dbReference>
<evidence type="ECO:0000313" key="1">
    <source>
        <dbReference type="EMBL" id="KKT52357.1"/>
    </source>
</evidence>
<sequence length="129" mass="14444">MAILHEHESDDERLVVNQADFPELPKNKQSCIFGGSKWGNAEEEAVVQMIADYALERGAWSAMPLEELVQRAKRNITFGSSHFEKFSIALDYIGASEDVKVIEGDGGSKFVVPQKKLAETLKKSTFLWI</sequence>
<dbReference type="STRING" id="1618387.UW44_C0002G0023"/>
<evidence type="ECO:0000313" key="2">
    <source>
        <dbReference type="Proteomes" id="UP000034006"/>
    </source>
</evidence>
<dbReference type="EMBL" id="LCIH01000002">
    <property type="protein sequence ID" value="KKT52357.1"/>
    <property type="molecule type" value="Genomic_DNA"/>
</dbReference>
<protein>
    <submittedName>
        <fullName evidence="1">Uncharacterized protein</fullName>
    </submittedName>
</protein>
<accession>A0A0G1K7S2</accession>
<dbReference type="AlphaFoldDB" id="A0A0G1K7S2"/>
<reference evidence="1 2" key="1">
    <citation type="journal article" date="2015" name="Nature">
        <title>rRNA introns, odd ribosomes, and small enigmatic genomes across a large radiation of phyla.</title>
        <authorList>
            <person name="Brown C.T."/>
            <person name="Hug L.A."/>
            <person name="Thomas B.C."/>
            <person name="Sharon I."/>
            <person name="Castelle C.J."/>
            <person name="Singh A."/>
            <person name="Wilkins M.J."/>
            <person name="Williams K.H."/>
            <person name="Banfield J.F."/>
        </authorList>
    </citation>
    <scope>NUCLEOTIDE SEQUENCE [LARGE SCALE GENOMIC DNA]</scope>
</reference>
<name>A0A0G1K7S2_9BACT</name>
<organism evidence="1 2">
    <name type="scientific">Candidatus Collierbacteria bacterium GW2011_GWB2_44_22</name>
    <dbReference type="NCBI Taxonomy" id="1618387"/>
    <lineage>
        <taxon>Bacteria</taxon>
        <taxon>Candidatus Collieribacteriota</taxon>
    </lineage>
</organism>
<proteinExistence type="predicted"/>
<comment type="caution">
    <text evidence="1">The sequence shown here is derived from an EMBL/GenBank/DDBJ whole genome shotgun (WGS) entry which is preliminary data.</text>
</comment>